<comment type="caution">
    <text evidence="1">The sequence shown here is derived from an EMBL/GenBank/DDBJ whole genome shotgun (WGS) entry which is preliminary data.</text>
</comment>
<evidence type="ECO:0000313" key="2">
    <source>
        <dbReference type="Proteomes" id="UP001596223"/>
    </source>
</evidence>
<name>A0ABW1JS01_9NOCA</name>
<dbReference type="Proteomes" id="UP001596223">
    <property type="component" value="Unassembled WGS sequence"/>
</dbReference>
<sequence length="136" mass="14435">MSPPRWRSTLRGCFAFLVIGCALSSTDPGPRGPSWEQADTQRVDLPALRATGQQLSLARATEHLPAADPVARPPTDLINSAHHDLADLHLHSPVPHPALVGTALTDPATHPTWTFWRAATASPRPDFTTIAGLGGG</sequence>
<keyword evidence="2" id="KW-1185">Reference proteome</keyword>
<accession>A0ABW1JS01</accession>
<protein>
    <submittedName>
        <fullName evidence="1">Uncharacterized protein</fullName>
    </submittedName>
</protein>
<proteinExistence type="predicted"/>
<dbReference type="EMBL" id="JBHSQN010000004">
    <property type="protein sequence ID" value="MFC6011469.1"/>
    <property type="molecule type" value="Genomic_DNA"/>
</dbReference>
<evidence type="ECO:0000313" key="1">
    <source>
        <dbReference type="EMBL" id="MFC6011469.1"/>
    </source>
</evidence>
<organism evidence="1 2">
    <name type="scientific">Nocardia lasii</name>
    <dbReference type="NCBI Taxonomy" id="1616107"/>
    <lineage>
        <taxon>Bacteria</taxon>
        <taxon>Bacillati</taxon>
        <taxon>Actinomycetota</taxon>
        <taxon>Actinomycetes</taxon>
        <taxon>Mycobacteriales</taxon>
        <taxon>Nocardiaceae</taxon>
        <taxon>Nocardia</taxon>
    </lineage>
</organism>
<dbReference type="RefSeq" id="WP_378603171.1">
    <property type="nucleotide sequence ID" value="NZ_JBHSQN010000004.1"/>
</dbReference>
<reference evidence="2" key="1">
    <citation type="journal article" date="2019" name="Int. J. Syst. Evol. Microbiol.">
        <title>The Global Catalogue of Microorganisms (GCM) 10K type strain sequencing project: providing services to taxonomists for standard genome sequencing and annotation.</title>
        <authorList>
            <consortium name="The Broad Institute Genomics Platform"/>
            <consortium name="The Broad Institute Genome Sequencing Center for Infectious Disease"/>
            <person name="Wu L."/>
            <person name="Ma J."/>
        </authorList>
    </citation>
    <scope>NUCLEOTIDE SEQUENCE [LARGE SCALE GENOMIC DNA]</scope>
    <source>
        <strain evidence="2">CCUG 36956</strain>
    </source>
</reference>
<gene>
    <name evidence="1" type="ORF">ACFP3H_10445</name>
</gene>